<dbReference type="Gene3D" id="1.10.260.40">
    <property type="entry name" value="lambda repressor-like DNA-binding domains"/>
    <property type="match status" value="1"/>
</dbReference>
<organism evidence="3 4">
    <name type="scientific">Sedimentibacter acidaminivorans</name>
    <dbReference type="NCBI Taxonomy" id="913099"/>
    <lineage>
        <taxon>Bacteria</taxon>
        <taxon>Bacillati</taxon>
        <taxon>Bacillota</taxon>
        <taxon>Tissierellia</taxon>
        <taxon>Sedimentibacter</taxon>
    </lineage>
</organism>
<reference evidence="3 4" key="1">
    <citation type="submission" date="2021-03" db="EMBL/GenBank/DDBJ databases">
        <title>Genomic Encyclopedia of Type Strains, Phase IV (KMG-IV): sequencing the most valuable type-strain genomes for metagenomic binning, comparative biology and taxonomic classification.</title>
        <authorList>
            <person name="Goeker M."/>
        </authorList>
    </citation>
    <scope>NUCLEOTIDE SEQUENCE [LARGE SCALE GENOMIC DNA]</scope>
    <source>
        <strain evidence="3 4">DSM 24004</strain>
    </source>
</reference>
<dbReference type="PANTHER" id="PTHR46558">
    <property type="entry name" value="TRACRIPTIONAL REGULATORY PROTEIN-RELATED-RELATED"/>
    <property type="match status" value="1"/>
</dbReference>
<dbReference type="Proteomes" id="UP001519342">
    <property type="component" value="Unassembled WGS sequence"/>
</dbReference>
<proteinExistence type="predicted"/>
<name>A0ABS4GGQ3_9FIRM</name>
<evidence type="ECO:0000259" key="2">
    <source>
        <dbReference type="PROSITE" id="PS50943"/>
    </source>
</evidence>
<comment type="caution">
    <text evidence="3">The sequence shown here is derived from an EMBL/GenBank/DDBJ whole genome shotgun (WGS) entry which is preliminary data.</text>
</comment>
<dbReference type="PROSITE" id="PS50943">
    <property type="entry name" value="HTH_CROC1"/>
    <property type="match status" value="1"/>
</dbReference>
<gene>
    <name evidence="3" type="ORF">J2Z76_002749</name>
</gene>
<evidence type="ECO:0000313" key="3">
    <source>
        <dbReference type="EMBL" id="MBP1926879.1"/>
    </source>
</evidence>
<protein>
    <submittedName>
        <fullName evidence="3">DNA-binding XRE family transcriptional regulator</fullName>
    </submittedName>
</protein>
<sequence>MNKIKLLREKNNIRQNEIAQFLNISACNYYKKETGDLRFSLIEAKKLSDYFGLTIEELFFTNKVSENETTFQETG</sequence>
<dbReference type="Pfam" id="PF01381">
    <property type="entry name" value="HTH_3"/>
    <property type="match status" value="1"/>
</dbReference>
<dbReference type="InterPro" id="IPR001387">
    <property type="entry name" value="Cro/C1-type_HTH"/>
</dbReference>
<dbReference type="InterPro" id="IPR010982">
    <property type="entry name" value="Lambda_DNA-bd_dom_sf"/>
</dbReference>
<dbReference type="SMART" id="SM00530">
    <property type="entry name" value="HTH_XRE"/>
    <property type="match status" value="1"/>
</dbReference>
<keyword evidence="4" id="KW-1185">Reference proteome</keyword>
<dbReference type="EMBL" id="JAGGKS010000008">
    <property type="protein sequence ID" value="MBP1926879.1"/>
    <property type="molecule type" value="Genomic_DNA"/>
</dbReference>
<keyword evidence="1 3" id="KW-0238">DNA-binding</keyword>
<dbReference type="CDD" id="cd00093">
    <property type="entry name" value="HTH_XRE"/>
    <property type="match status" value="1"/>
</dbReference>
<dbReference type="PANTHER" id="PTHR46558:SF4">
    <property type="entry name" value="DNA-BIDING PHAGE PROTEIN"/>
    <property type="match status" value="1"/>
</dbReference>
<dbReference type="GO" id="GO:0003677">
    <property type="term" value="F:DNA binding"/>
    <property type="evidence" value="ECO:0007669"/>
    <property type="project" value="UniProtKB-KW"/>
</dbReference>
<dbReference type="SUPFAM" id="SSF47413">
    <property type="entry name" value="lambda repressor-like DNA-binding domains"/>
    <property type="match status" value="1"/>
</dbReference>
<feature type="domain" description="HTH cro/C1-type" evidence="2">
    <location>
        <begin position="4"/>
        <end position="58"/>
    </location>
</feature>
<accession>A0ABS4GGQ3</accession>
<evidence type="ECO:0000313" key="4">
    <source>
        <dbReference type="Proteomes" id="UP001519342"/>
    </source>
</evidence>
<dbReference type="RefSeq" id="WP_209512596.1">
    <property type="nucleotide sequence ID" value="NZ_JAGGKS010000008.1"/>
</dbReference>
<evidence type="ECO:0000256" key="1">
    <source>
        <dbReference type="ARBA" id="ARBA00023125"/>
    </source>
</evidence>